<comment type="caution">
    <text evidence="2">The sequence shown here is derived from an EMBL/GenBank/DDBJ whole genome shotgun (WGS) entry which is preliminary data.</text>
</comment>
<keyword evidence="3" id="KW-1185">Reference proteome</keyword>
<dbReference type="OrthoDB" id="535306at2759"/>
<feature type="signal peptide" evidence="1">
    <location>
        <begin position="1"/>
        <end position="19"/>
    </location>
</feature>
<dbReference type="EMBL" id="LSYV01000178">
    <property type="protein sequence ID" value="KXZ42228.1"/>
    <property type="molecule type" value="Genomic_DNA"/>
</dbReference>
<organism evidence="2 3">
    <name type="scientific">Gonium pectorale</name>
    <name type="common">Green alga</name>
    <dbReference type="NCBI Taxonomy" id="33097"/>
    <lineage>
        <taxon>Eukaryota</taxon>
        <taxon>Viridiplantae</taxon>
        <taxon>Chlorophyta</taxon>
        <taxon>core chlorophytes</taxon>
        <taxon>Chlorophyceae</taxon>
        <taxon>CS clade</taxon>
        <taxon>Chlamydomonadales</taxon>
        <taxon>Volvocaceae</taxon>
        <taxon>Gonium</taxon>
    </lineage>
</organism>
<dbReference type="Proteomes" id="UP000075714">
    <property type="component" value="Unassembled WGS sequence"/>
</dbReference>
<sequence>MRLFLALTFLLLLAQLSCGEYYGVRLAGGSGTAGRLEIMCQLLGYPYGRHTYSDELIYRPGDASL</sequence>
<reference evidence="3" key="1">
    <citation type="journal article" date="2016" name="Nat. Commun.">
        <title>The Gonium pectorale genome demonstrates co-option of cell cycle regulation during the evolution of multicellularity.</title>
        <authorList>
            <person name="Hanschen E.R."/>
            <person name="Marriage T.N."/>
            <person name="Ferris P.J."/>
            <person name="Hamaji T."/>
            <person name="Toyoda A."/>
            <person name="Fujiyama A."/>
            <person name="Neme R."/>
            <person name="Noguchi H."/>
            <person name="Minakuchi Y."/>
            <person name="Suzuki M."/>
            <person name="Kawai-Toyooka H."/>
            <person name="Smith D.R."/>
            <person name="Sparks H."/>
            <person name="Anderson J."/>
            <person name="Bakaric R."/>
            <person name="Luria V."/>
            <person name="Karger A."/>
            <person name="Kirschner M.W."/>
            <person name="Durand P.M."/>
            <person name="Michod R.E."/>
            <person name="Nozaki H."/>
            <person name="Olson B.J."/>
        </authorList>
    </citation>
    <scope>NUCLEOTIDE SEQUENCE [LARGE SCALE GENOMIC DNA]</scope>
    <source>
        <strain evidence="3">NIES-2863</strain>
    </source>
</reference>
<proteinExistence type="predicted"/>
<evidence type="ECO:0000313" key="3">
    <source>
        <dbReference type="Proteomes" id="UP000075714"/>
    </source>
</evidence>
<gene>
    <name evidence="2" type="ORF">GPECTOR_178g237</name>
</gene>
<accession>A0A150FXB8</accession>
<feature type="chain" id="PRO_5007561806" evidence="1">
    <location>
        <begin position="20"/>
        <end position="65"/>
    </location>
</feature>
<keyword evidence="1" id="KW-0732">Signal</keyword>
<dbReference type="AlphaFoldDB" id="A0A150FXB8"/>
<protein>
    <submittedName>
        <fullName evidence="2">Uncharacterized protein</fullName>
    </submittedName>
</protein>
<evidence type="ECO:0000256" key="1">
    <source>
        <dbReference type="SAM" id="SignalP"/>
    </source>
</evidence>
<name>A0A150FXB8_GONPE</name>
<evidence type="ECO:0000313" key="2">
    <source>
        <dbReference type="EMBL" id="KXZ42228.1"/>
    </source>
</evidence>